<accession>A0A640KLM5</accession>
<reference evidence="1" key="1">
    <citation type="submission" date="2019-11" db="EMBL/GenBank/DDBJ databases">
        <title>Leishmania tarentolae CDS.</title>
        <authorList>
            <person name="Goto Y."/>
            <person name="Yamagishi J."/>
        </authorList>
    </citation>
    <scope>NUCLEOTIDE SEQUENCE [LARGE SCALE GENOMIC DNA]</scope>
    <source>
        <strain evidence="1">Parrot Tar II</strain>
    </source>
</reference>
<name>A0A640KLM5_LEITA</name>
<gene>
    <name evidence="1" type="ORF">LtaPh_2829600</name>
</gene>
<dbReference type="EMBL" id="BLBS01000039">
    <property type="protein sequence ID" value="GET90248.1"/>
    <property type="molecule type" value="Genomic_DNA"/>
</dbReference>
<dbReference type="AlphaFoldDB" id="A0A640KLM5"/>
<protein>
    <submittedName>
        <fullName evidence="1">Uncharacterized protein</fullName>
    </submittedName>
</protein>
<proteinExistence type="predicted"/>
<organism evidence="1 2">
    <name type="scientific">Leishmania tarentolae</name>
    <name type="common">Sauroleishmania tarentolae</name>
    <dbReference type="NCBI Taxonomy" id="5689"/>
    <lineage>
        <taxon>Eukaryota</taxon>
        <taxon>Discoba</taxon>
        <taxon>Euglenozoa</taxon>
        <taxon>Kinetoplastea</taxon>
        <taxon>Metakinetoplastina</taxon>
        <taxon>Trypanosomatida</taxon>
        <taxon>Trypanosomatidae</taxon>
        <taxon>Leishmaniinae</taxon>
        <taxon>Leishmania</taxon>
        <taxon>lizard Leishmania</taxon>
    </lineage>
</organism>
<comment type="caution">
    <text evidence="1">The sequence shown here is derived from an EMBL/GenBank/DDBJ whole genome shotgun (WGS) entry which is preliminary data.</text>
</comment>
<evidence type="ECO:0000313" key="1">
    <source>
        <dbReference type="EMBL" id="GET90248.1"/>
    </source>
</evidence>
<keyword evidence="2" id="KW-1185">Reference proteome</keyword>
<evidence type="ECO:0000313" key="2">
    <source>
        <dbReference type="Proteomes" id="UP000419144"/>
    </source>
</evidence>
<dbReference type="VEuPathDB" id="TriTrypDB:LtaPh_2829600"/>
<sequence>MLHTSAKAFCDSARRFLDSSASAAQETVTCLTEAGGTRSVSLDTFSSKLFDCYVLPLRHAGGDVCLCSLLIEPVKKLRCCVTTRIHQSFQECFIRLVELESKLTFEVR</sequence>
<dbReference type="Proteomes" id="UP000419144">
    <property type="component" value="Unassembled WGS sequence"/>
</dbReference>